<dbReference type="AlphaFoldDB" id="I1HY25"/>
<keyword evidence="4" id="KW-1185">Reference proteome</keyword>
<dbReference type="EnsemblPlants" id="KQJ93720">
    <property type="protein sequence ID" value="KQJ93720"/>
    <property type="gene ID" value="BRADI_3g06310v3"/>
</dbReference>
<protein>
    <submittedName>
        <fullName evidence="2 3">Uncharacterized protein</fullName>
    </submittedName>
</protein>
<dbReference type="HOGENOM" id="CLU_1362093_0_0_1"/>
<organism evidence="2">
    <name type="scientific">Brachypodium distachyon</name>
    <name type="common">Purple false brome</name>
    <name type="synonym">Trachynia distachya</name>
    <dbReference type="NCBI Taxonomy" id="15368"/>
    <lineage>
        <taxon>Eukaryota</taxon>
        <taxon>Viridiplantae</taxon>
        <taxon>Streptophyta</taxon>
        <taxon>Embryophyta</taxon>
        <taxon>Tracheophyta</taxon>
        <taxon>Spermatophyta</taxon>
        <taxon>Magnoliopsida</taxon>
        <taxon>Liliopsida</taxon>
        <taxon>Poales</taxon>
        <taxon>Poaceae</taxon>
        <taxon>BOP clade</taxon>
        <taxon>Pooideae</taxon>
        <taxon>Stipodae</taxon>
        <taxon>Brachypodieae</taxon>
        <taxon>Brachypodium</taxon>
    </lineage>
</organism>
<evidence type="ECO:0000313" key="3">
    <source>
        <dbReference type="EnsemblPlants" id="KQJ93720"/>
    </source>
</evidence>
<evidence type="ECO:0000313" key="4">
    <source>
        <dbReference type="Proteomes" id="UP000008810"/>
    </source>
</evidence>
<dbReference type="Gramene" id="KQJ93720">
    <property type="protein sequence ID" value="KQJ93720"/>
    <property type="gene ID" value="BRADI_3g06310v3"/>
</dbReference>
<evidence type="ECO:0000313" key="2">
    <source>
        <dbReference type="EMBL" id="KQJ93720.1"/>
    </source>
</evidence>
<reference evidence="3" key="3">
    <citation type="submission" date="2018-08" db="UniProtKB">
        <authorList>
            <consortium name="EnsemblPlants"/>
        </authorList>
    </citation>
    <scope>IDENTIFICATION</scope>
    <source>
        <strain evidence="3">cv. Bd21</strain>
    </source>
</reference>
<feature type="compositionally biased region" description="Polar residues" evidence="1">
    <location>
        <begin position="64"/>
        <end position="85"/>
    </location>
</feature>
<evidence type="ECO:0000256" key="1">
    <source>
        <dbReference type="SAM" id="MobiDB-lite"/>
    </source>
</evidence>
<feature type="region of interest" description="Disordered" evidence="1">
    <location>
        <begin position="22"/>
        <end position="85"/>
    </location>
</feature>
<dbReference type="InParanoid" id="I1HY25"/>
<proteinExistence type="predicted"/>
<accession>I1HY25</accession>
<dbReference type="Proteomes" id="UP000008810">
    <property type="component" value="Chromosome 3"/>
</dbReference>
<dbReference type="EMBL" id="CM000882">
    <property type="protein sequence ID" value="KQJ93720.1"/>
    <property type="molecule type" value="Genomic_DNA"/>
</dbReference>
<reference evidence="2" key="2">
    <citation type="submission" date="2017-06" db="EMBL/GenBank/DDBJ databases">
        <title>WGS assembly of Brachypodium distachyon.</title>
        <authorList>
            <consortium name="The International Brachypodium Initiative"/>
            <person name="Lucas S."/>
            <person name="Harmon-Smith M."/>
            <person name="Lail K."/>
            <person name="Tice H."/>
            <person name="Grimwood J."/>
            <person name="Bruce D."/>
            <person name="Barry K."/>
            <person name="Shu S."/>
            <person name="Lindquist E."/>
            <person name="Wang M."/>
            <person name="Pitluck S."/>
            <person name="Vogel J.P."/>
            <person name="Garvin D.F."/>
            <person name="Mockler T.C."/>
            <person name="Schmutz J."/>
            <person name="Rokhsar D."/>
            <person name="Bevan M.W."/>
        </authorList>
    </citation>
    <scope>NUCLEOTIDE SEQUENCE</scope>
    <source>
        <strain evidence="2">Bd21</strain>
    </source>
</reference>
<gene>
    <name evidence="2" type="ORF">BRADI_3g06310v3</name>
</gene>
<name>I1HY25_BRADI</name>
<sequence length="201" mass="21656">MESAGSHNAYIYLSFVSPGYDQRNCTEGSKMDAPSAAATSCARSEASPGRPASQGGGSGKPPVSTATTRTVPDTRPTSSPYQANIRTYSSGYDQKEPMSQKPAPPFVKADIANTEMLLVDLVEADAPWAANKPTCRHHHTYDAHALSTSAMHGIDENMAFQNNQVATVQDDANGDYINFSLDEDAIYTNMRLGLHRLLAQQ</sequence>
<reference evidence="2 3" key="1">
    <citation type="journal article" date="2010" name="Nature">
        <title>Genome sequencing and analysis of the model grass Brachypodium distachyon.</title>
        <authorList>
            <consortium name="International Brachypodium Initiative"/>
        </authorList>
    </citation>
    <scope>NUCLEOTIDE SEQUENCE [LARGE SCALE GENOMIC DNA]</scope>
    <source>
        <strain evidence="2 3">Bd21</strain>
    </source>
</reference>